<dbReference type="Proteomes" id="UP000612585">
    <property type="component" value="Unassembled WGS sequence"/>
</dbReference>
<keyword evidence="2" id="KW-1185">Reference proteome</keyword>
<accession>A0A8J4E5B6</accession>
<reference evidence="1" key="1">
    <citation type="submission" date="2021-01" db="EMBL/GenBank/DDBJ databases">
        <title>Whole genome shotgun sequence of Virgisporangium aurantiacum NBRC 16421.</title>
        <authorList>
            <person name="Komaki H."/>
            <person name="Tamura T."/>
        </authorList>
    </citation>
    <scope>NUCLEOTIDE SEQUENCE</scope>
    <source>
        <strain evidence="1">NBRC 16421</strain>
    </source>
</reference>
<evidence type="ECO:0000313" key="1">
    <source>
        <dbReference type="EMBL" id="GIJ62096.1"/>
    </source>
</evidence>
<comment type="caution">
    <text evidence="1">The sequence shown here is derived from an EMBL/GenBank/DDBJ whole genome shotgun (WGS) entry which is preliminary data.</text>
</comment>
<protein>
    <submittedName>
        <fullName evidence="1">Uncharacterized protein</fullName>
    </submittedName>
</protein>
<name>A0A8J4E5B6_9ACTN</name>
<gene>
    <name evidence="1" type="ORF">Vau01_096120</name>
</gene>
<evidence type="ECO:0000313" key="2">
    <source>
        <dbReference type="Proteomes" id="UP000612585"/>
    </source>
</evidence>
<dbReference type="AlphaFoldDB" id="A0A8J4E5B6"/>
<organism evidence="1 2">
    <name type="scientific">Virgisporangium aurantiacum</name>
    <dbReference type="NCBI Taxonomy" id="175570"/>
    <lineage>
        <taxon>Bacteria</taxon>
        <taxon>Bacillati</taxon>
        <taxon>Actinomycetota</taxon>
        <taxon>Actinomycetes</taxon>
        <taxon>Micromonosporales</taxon>
        <taxon>Micromonosporaceae</taxon>
        <taxon>Virgisporangium</taxon>
    </lineage>
</organism>
<dbReference type="EMBL" id="BOPG01000075">
    <property type="protein sequence ID" value="GIJ62096.1"/>
    <property type="molecule type" value="Genomic_DNA"/>
</dbReference>
<proteinExistence type="predicted"/>
<sequence>MRSTVALVREMVAQLDPVDELESEHRRQVLRWLDRTDDVFRRAKPAEPAQHLVSYVVPVDAADDSIEVPPLSRSGCYLPPVGSGATIAALVRCQAFSYSSGLR</sequence>